<dbReference type="PANTHER" id="PTHR23312:SF8">
    <property type="entry name" value="ARMADILLO REPEAT-CONTAINING PROTEIN 5"/>
    <property type="match status" value="1"/>
</dbReference>
<sequence length="904" mass="93538">MAAAKPTPTDSLSFCLAQLTAAAGEGVGGGKDTATNETPLGRALLALRTRHVKAAGGIERFRARGGLRPLLALLRRAAAAGPALSQAGPGSAPSSVESAASAAPAPSSGPAPSAASPSTPSPPARLRKTLDLALSILANCCTEGACRAEVRRLGGIGPLGAVPLLVESLTACQDSQCLQSVVRALRNLADSPQHRLALAQQGAVRPLAELLAAAPDPALTLALVRALLELSRGCSRACAEQLSLGGGLGPLVSLASHPKRAVREATILILANLCAQGLVRPALGNAGGVEVLLGELRRRRGSTGASPASQQPLVRAVCLLCREAINRARLRDAGGLELLMGLLRDPRASAWHPRVVAALVGFLYDTGALGRLQALGLVPLLAGQLCGEAGDEEEEGREAASWDFPEERTPERAEAGSFRSLRSWLISEGYAAGPGDISPDWSPERCPQPPPPPEAAEPASPAPGPTLLRTPRTLRTPGRSPAAAEEPWGREGPALLLLSRFSQAPDPSGALVTGPALCGLLAYVTGAPGPPSPRALRILARLTCNPACLEAFVRSYGAALLRAWLVLGVAPDDWPELGTRPDRSSQHRELGEMLLQNLTVQAESPFGVGALTHLLLSGSPEDRVACALTLPFICRKPSLWRRLLLDQGGLRLLLSALTRPAPHPLFLFFAADSLSCLQGLVSPTVSPAFPPAVPLDLGPPSPCLYEPLLGPAPIPAPDLHFLLDSGLQLPAQRAASATASPFFRALLAGSFAEAQMDLVPLRGLSPSAAWPILHHLHGCRGCGAALGPIPPPGQPLLGSGAEEALEAAGRFLLPGLEEELEEAVGRIHLGPQGGPESVGEVFRLGRPRLAAHCARWTLGPGQCPRKRALALVGLVEAAGEEAGPLTEALLAVVMGVELGAKVPP</sequence>
<dbReference type="SMART" id="SM00185">
    <property type="entry name" value="ARM"/>
    <property type="match status" value="4"/>
</dbReference>
<evidence type="ECO:0000256" key="1">
    <source>
        <dbReference type="PROSITE-ProRule" id="PRU00259"/>
    </source>
</evidence>
<keyword evidence="5" id="KW-1185">Reference proteome</keyword>
<dbReference type="CDD" id="cd18191">
    <property type="entry name" value="BTB_POZ_ARMC5"/>
    <property type="match status" value="1"/>
</dbReference>
<dbReference type="GO" id="GO:0009653">
    <property type="term" value="P:anatomical structure morphogenesis"/>
    <property type="evidence" value="ECO:0007669"/>
    <property type="project" value="TreeGrafter"/>
</dbReference>
<feature type="region of interest" description="Disordered" evidence="2">
    <location>
        <begin position="389"/>
        <end position="415"/>
    </location>
</feature>
<evidence type="ECO:0000259" key="3">
    <source>
        <dbReference type="PROSITE" id="PS50097"/>
    </source>
</evidence>
<dbReference type="InterPro" id="IPR016024">
    <property type="entry name" value="ARM-type_fold"/>
</dbReference>
<dbReference type="InterPro" id="IPR011333">
    <property type="entry name" value="SKP1/BTB/POZ_sf"/>
</dbReference>
<dbReference type="InterPro" id="IPR000210">
    <property type="entry name" value="BTB/POZ_dom"/>
</dbReference>
<reference evidence="4 5" key="1">
    <citation type="journal article" date="2020" name="Nat. Commun.">
        <title>Donkey genomes provide new insights into domestication and selection for coat color.</title>
        <authorList>
            <person name="Wang"/>
            <person name="C."/>
            <person name="Li"/>
            <person name="H."/>
            <person name="Guo"/>
            <person name="Y."/>
            <person name="Huang"/>
            <person name="J."/>
            <person name="Sun"/>
            <person name="Y."/>
            <person name="Min"/>
            <person name="J."/>
            <person name="Wang"/>
            <person name="J."/>
            <person name="Fang"/>
            <person name="X."/>
            <person name="Zhao"/>
            <person name="Z."/>
            <person name="Wang"/>
            <person name="S."/>
            <person name="Zhang"/>
            <person name="Y."/>
            <person name="Liu"/>
            <person name="Q."/>
            <person name="Jiang"/>
            <person name="Q."/>
            <person name="Wang"/>
            <person name="X."/>
            <person name="Guo"/>
            <person name="Y."/>
            <person name="Yang"/>
            <person name="C."/>
            <person name="Wang"/>
            <person name="Y."/>
            <person name="Tian"/>
            <person name="F."/>
            <person name="Zhuang"/>
            <person name="G."/>
            <person name="Fan"/>
            <person name="Y."/>
            <person name="Gao"/>
            <person name="Q."/>
            <person name="Li"/>
            <person name="Y."/>
            <person name="Ju"/>
            <person name="Z."/>
            <person name="Li"/>
            <person name="J."/>
            <person name="Li"/>
            <person name="R."/>
            <person name="Hou"/>
            <person name="M."/>
            <person name="Yang"/>
            <person name="G."/>
            <person name="Liu"/>
            <person name="G."/>
            <person name="Liu"/>
            <person name="W."/>
            <person name="Guo"/>
            <person name="J."/>
            <person name="Pan"/>
            <person name="S."/>
            <person name="Fan"/>
            <person name="G."/>
            <person name="Zhang"/>
            <person name="W."/>
            <person name="Zhang"/>
            <person name="R."/>
            <person name="Yu"/>
            <person name="J."/>
            <person name="Zhang"/>
            <person name="X."/>
            <person name="Yin"/>
            <person name="Q."/>
            <person name="Ji"/>
            <person name="C."/>
            <person name="Jin"/>
            <person name="Y."/>
            <person name="Yue"/>
            <person name="G."/>
            <person name="Liu"/>
            <person name="M."/>
            <person name="Xu"/>
            <person name="J."/>
            <person name="Liu"/>
            <person name="S."/>
            <person name="Jordana"/>
            <person name="J."/>
            <person name="Noce"/>
            <person name="A."/>
            <person name="Amills"/>
            <person name="M."/>
            <person name="Wu"/>
            <person name="D.D."/>
            <person name="Li"/>
            <person name="S."/>
            <person name="Zhou"/>
            <person name="X. and Zhong"/>
            <person name="J."/>
        </authorList>
    </citation>
    <scope>NUCLEOTIDE SEQUENCE [LARGE SCALE GENOMIC DNA]</scope>
</reference>
<proteinExistence type="predicted"/>
<gene>
    <name evidence="4" type="primary">ARMC5</name>
</gene>
<protein>
    <submittedName>
        <fullName evidence="4">Armadillo repeat containing 5</fullName>
    </submittedName>
</protein>
<feature type="compositionally biased region" description="Low complexity" evidence="2">
    <location>
        <begin position="465"/>
        <end position="479"/>
    </location>
</feature>
<feature type="repeat" description="ARM" evidence="1">
    <location>
        <begin position="160"/>
        <end position="203"/>
    </location>
</feature>
<feature type="domain" description="BTB" evidence="3">
    <location>
        <begin position="717"/>
        <end position="777"/>
    </location>
</feature>
<dbReference type="Gene3D" id="3.30.710.10">
    <property type="entry name" value="Potassium Channel Kv1.1, Chain A"/>
    <property type="match status" value="1"/>
</dbReference>
<dbReference type="GO" id="GO:0005829">
    <property type="term" value="C:cytosol"/>
    <property type="evidence" value="ECO:0007669"/>
    <property type="project" value="TreeGrafter"/>
</dbReference>
<organism evidence="4 5">
    <name type="scientific">Equus asinus</name>
    <name type="common">Donkey</name>
    <name type="synonym">Equus africanus asinus</name>
    <dbReference type="NCBI Taxonomy" id="9793"/>
    <lineage>
        <taxon>Eukaryota</taxon>
        <taxon>Metazoa</taxon>
        <taxon>Chordata</taxon>
        <taxon>Craniata</taxon>
        <taxon>Vertebrata</taxon>
        <taxon>Euteleostomi</taxon>
        <taxon>Mammalia</taxon>
        <taxon>Eutheria</taxon>
        <taxon>Laurasiatheria</taxon>
        <taxon>Perissodactyla</taxon>
        <taxon>Equidae</taxon>
        <taxon>Equus</taxon>
    </lineage>
</organism>
<dbReference type="FunFam" id="3.30.710.10:FF:000094">
    <property type="entry name" value="Armadillo repeat containing 5"/>
    <property type="match status" value="1"/>
</dbReference>
<evidence type="ECO:0000313" key="4">
    <source>
        <dbReference type="Ensembl" id="ENSEASP00005012804.2"/>
    </source>
</evidence>
<accession>A0A8C4LJG3</accession>
<feature type="compositionally biased region" description="Low complexity" evidence="2">
    <location>
        <begin position="83"/>
        <end position="118"/>
    </location>
</feature>
<dbReference type="AlphaFoldDB" id="A0A8C4LJG3"/>
<reference evidence="4" key="2">
    <citation type="submission" date="2025-08" db="UniProtKB">
        <authorList>
            <consortium name="Ensembl"/>
        </authorList>
    </citation>
    <scope>IDENTIFICATION</scope>
</reference>
<dbReference type="GeneTree" id="ENSGT00390000009109"/>
<dbReference type="PANTHER" id="PTHR23312">
    <property type="entry name" value="ARMC5 ARMADILLO REPEAT-CONTAINING -RELATED"/>
    <property type="match status" value="1"/>
</dbReference>
<dbReference type="Ensembl" id="ENSEAST00005013914.2">
    <property type="protein sequence ID" value="ENSEASP00005012804.2"/>
    <property type="gene ID" value="ENSEASG00005008948.2"/>
</dbReference>
<dbReference type="Gene3D" id="1.25.10.10">
    <property type="entry name" value="Leucine-rich Repeat Variant"/>
    <property type="match status" value="2"/>
</dbReference>
<dbReference type="Proteomes" id="UP000694387">
    <property type="component" value="Chromosome 14"/>
</dbReference>
<dbReference type="InterPro" id="IPR000225">
    <property type="entry name" value="Armadillo"/>
</dbReference>
<dbReference type="Pfam" id="PF24768">
    <property type="entry name" value="ARM_ARMC5"/>
    <property type="match status" value="1"/>
</dbReference>
<feature type="region of interest" description="Disordered" evidence="2">
    <location>
        <begin position="83"/>
        <end position="125"/>
    </location>
</feature>
<dbReference type="InterPro" id="IPR055445">
    <property type="entry name" value="ARM_ARMC5"/>
</dbReference>
<dbReference type="PROSITE" id="PS50097">
    <property type="entry name" value="BTB"/>
    <property type="match status" value="1"/>
</dbReference>
<evidence type="ECO:0000313" key="5">
    <source>
        <dbReference type="Proteomes" id="UP000694387"/>
    </source>
</evidence>
<evidence type="ECO:0000256" key="2">
    <source>
        <dbReference type="SAM" id="MobiDB-lite"/>
    </source>
</evidence>
<feature type="region of interest" description="Disordered" evidence="2">
    <location>
        <begin position="436"/>
        <end position="488"/>
    </location>
</feature>
<dbReference type="SUPFAM" id="SSF48371">
    <property type="entry name" value="ARM repeat"/>
    <property type="match status" value="1"/>
</dbReference>
<reference evidence="4" key="3">
    <citation type="submission" date="2025-09" db="UniProtKB">
        <authorList>
            <consortium name="Ensembl"/>
        </authorList>
    </citation>
    <scope>IDENTIFICATION</scope>
</reference>
<feature type="compositionally biased region" description="Basic and acidic residues" evidence="2">
    <location>
        <begin position="397"/>
        <end position="414"/>
    </location>
</feature>
<dbReference type="InterPro" id="IPR011989">
    <property type="entry name" value="ARM-like"/>
</dbReference>
<name>A0A8C4LJG3_EQUAS</name>
<feature type="compositionally biased region" description="Pro residues" evidence="2">
    <location>
        <begin position="446"/>
        <end position="464"/>
    </location>
</feature>
<dbReference type="PROSITE" id="PS50176">
    <property type="entry name" value="ARM_REPEAT"/>
    <property type="match status" value="1"/>
</dbReference>